<protein>
    <submittedName>
        <fullName evidence="1">Uncharacterized protein</fullName>
    </submittedName>
</protein>
<comment type="caution">
    <text evidence="1">The sequence shown here is derived from an EMBL/GenBank/DDBJ whole genome shotgun (WGS) entry which is preliminary data.</text>
</comment>
<organism evidence="1 2">
    <name type="scientific">Liquidambar formosana</name>
    <name type="common">Formosan gum</name>
    <dbReference type="NCBI Taxonomy" id="63359"/>
    <lineage>
        <taxon>Eukaryota</taxon>
        <taxon>Viridiplantae</taxon>
        <taxon>Streptophyta</taxon>
        <taxon>Embryophyta</taxon>
        <taxon>Tracheophyta</taxon>
        <taxon>Spermatophyta</taxon>
        <taxon>Magnoliopsida</taxon>
        <taxon>eudicotyledons</taxon>
        <taxon>Gunneridae</taxon>
        <taxon>Pentapetalae</taxon>
        <taxon>Saxifragales</taxon>
        <taxon>Altingiaceae</taxon>
        <taxon>Liquidambar</taxon>
    </lineage>
</organism>
<sequence>MGSIIESKFTYCFGNHSNPNIESHLVLGNGVFLEGQTTPPKIINGRYHLTLEGISVGEKRLAISSDFQLQSIRWWRSDHRYRNVVDLFSTGYVLQAGRGIGGAAWVGNGYIARPTLWEML</sequence>
<name>A0AAP0RWV0_LIQFO</name>
<dbReference type="InterPro" id="IPR021109">
    <property type="entry name" value="Peptidase_aspartic_dom_sf"/>
</dbReference>
<dbReference type="AlphaFoldDB" id="A0AAP0RWV0"/>
<gene>
    <name evidence="1" type="ORF">L1049_024933</name>
</gene>
<dbReference type="SUPFAM" id="SSF50630">
    <property type="entry name" value="Acid proteases"/>
    <property type="match status" value="1"/>
</dbReference>
<reference evidence="1 2" key="1">
    <citation type="journal article" date="2024" name="Plant J.">
        <title>Genome sequences and population genomics reveal climatic adaptation and genomic divergence between two closely related sweetgum species.</title>
        <authorList>
            <person name="Xu W.Q."/>
            <person name="Ren C.Q."/>
            <person name="Zhang X.Y."/>
            <person name="Comes H.P."/>
            <person name="Liu X.H."/>
            <person name="Li Y.G."/>
            <person name="Kettle C.J."/>
            <person name="Jalonen R."/>
            <person name="Gaisberger H."/>
            <person name="Ma Y.Z."/>
            <person name="Qiu Y.X."/>
        </authorList>
    </citation>
    <scope>NUCLEOTIDE SEQUENCE [LARGE SCALE GENOMIC DNA]</scope>
    <source>
        <strain evidence="1">Hangzhou</strain>
    </source>
</reference>
<evidence type="ECO:0000313" key="2">
    <source>
        <dbReference type="Proteomes" id="UP001415857"/>
    </source>
</evidence>
<dbReference type="EMBL" id="JBBPBK010000005">
    <property type="protein sequence ID" value="KAK9285734.1"/>
    <property type="molecule type" value="Genomic_DNA"/>
</dbReference>
<proteinExistence type="predicted"/>
<dbReference type="Proteomes" id="UP001415857">
    <property type="component" value="Unassembled WGS sequence"/>
</dbReference>
<keyword evidence="2" id="KW-1185">Reference proteome</keyword>
<accession>A0AAP0RWV0</accession>
<evidence type="ECO:0000313" key="1">
    <source>
        <dbReference type="EMBL" id="KAK9285734.1"/>
    </source>
</evidence>